<evidence type="ECO:0000256" key="3">
    <source>
        <dbReference type="ARBA" id="ARBA00023125"/>
    </source>
</evidence>
<name>A0ABT0L9V2_9GAMM</name>
<dbReference type="PANTHER" id="PTHR30537:SF14">
    <property type="entry name" value="TRANSCRIPTIONAL REGULATOR LYSR FAMILY"/>
    <property type="match status" value="1"/>
</dbReference>
<keyword evidence="7" id="KW-1185">Reference proteome</keyword>
<dbReference type="Pfam" id="PF03466">
    <property type="entry name" value="LysR_substrate"/>
    <property type="match status" value="1"/>
</dbReference>
<dbReference type="RefSeq" id="WP_248939748.1">
    <property type="nucleotide sequence ID" value="NZ_JAKIKS010000024.1"/>
</dbReference>
<keyword evidence="3" id="KW-0238">DNA-binding</keyword>
<evidence type="ECO:0000256" key="2">
    <source>
        <dbReference type="ARBA" id="ARBA00023015"/>
    </source>
</evidence>
<dbReference type="InterPro" id="IPR058163">
    <property type="entry name" value="LysR-type_TF_proteobact-type"/>
</dbReference>
<dbReference type="PANTHER" id="PTHR30537">
    <property type="entry name" value="HTH-TYPE TRANSCRIPTIONAL REGULATOR"/>
    <property type="match status" value="1"/>
</dbReference>
<gene>
    <name evidence="6" type="ORF">L2764_08250</name>
</gene>
<protein>
    <submittedName>
        <fullName evidence="6">LysR family transcriptional regulator</fullName>
    </submittedName>
</protein>
<keyword evidence="2" id="KW-0805">Transcription regulation</keyword>
<organism evidence="6 7">
    <name type="scientific">Shewanella surugensis</name>
    <dbReference type="NCBI Taxonomy" id="212020"/>
    <lineage>
        <taxon>Bacteria</taxon>
        <taxon>Pseudomonadati</taxon>
        <taxon>Pseudomonadota</taxon>
        <taxon>Gammaproteobacteria</taxon>
        <taxon>Alteromonadales</taxon>
        <taxon>Shewanellaceae</taxon>
        <taxon>Shewanella</taxon>
    </lineage>
</organism>
<dbReference type="InterPro" id="IPR000847">
    <property type="entry name" value="LysR_HTH_N"/>
</dbReference>
<dbReference type="Gene3D" id="3.40.190.290">
    <property type="match status" value="1"/>
</dbReference>
<reference evidence="6 7" key="1">
    <citation type="submission" date="2022-01" db="EMBL/GenBank/DDBJ databases">
        <title>Whole genome-based taxonomy of the Shewanellaceae.</title>
        <authorList>
            <person name="Martin-Rodriguez A.J."/>
        </authorList>
    </citation>
    <scope>NUCLEOTIDE SEQUENCE [LARGE SCALE GENOMIC DNA]</scope>
    <source>
        <strain evidence="6 7">DSM 17177</strain>
    </source>
</reference>
<dbReference type="CDD" id="cd08422">
    <property type="entry name" value="PBP2_CrgA_like"/>
    <property type="match status" value="1"/>
</dbReference>
<evidence type="ECO:0000313" key="7">
    <source>
        <dbReference type="Proteomes" id="UP001203423"/>
    </source>
</evidence>
<evidence type="ECO:0000256" key="4">
    <source>
        <dbReference type="ARBA" id="ARBA00023163"/>
    </source>
</evidence>
<dbReference type="Gene3D" id="1.10.10.10">
    <property type="entry name" value="Winged helix-like DNA-binding domain superfamily/Winged helix DNA-binding domain"/>
    <property type="match status" value="1"/>
</dbReference>
<proteinExistence type="inferred from homology"/>
<comment type="similarity">
    <text evidence="1">Belongs to the LysR transcriptional regulatory family.</text>
</comment>
<sequence length="295" mass="33423">MDWHKCGQSFIQIVEDQSFTKAATNLYTSSSSLSKHINWLEEQLGVQLLQRTTRKLDLTVEGEYFYEQAKLLLNDWEDLKEKVRSQSNEPRGILTIGISVIFSNLYIAPLLPSLLALYPELKINVRTLTYPLLHNVDHLDLYFSHKSPDFFSVNMDHHVIGQAYLKMFASPDYLLKNGTPKTLEDLSTHNCLMSTGSDSPHAWEFEKGGSIQVTGNFMSDNSSTLVKAAVAGLGIVFTSPLAFNDELEGALVPVLPEHHSRAWTIYAYYPKLKTLPFKTQSFLNYVEDKLRSALK</sequence>
<dbReference type="InterPro" id="IPR005119">
    <property type="entry name" value="LysR_subst-bd"/>
</dbReference>
<feature type="domain" description="HTH lysR-type" evidence="5">
    <location>
        <begin position="1"/>
        <end position="59"/>
    </location>
</feature>
<evidence type="ECO:0000256" key="1">
    <source>
        <dbReference type="ARBA" id="ARBA00009437"/>
    </source>
</evidence>
<dbReference type="Pfam" id="PF00126">
    <property type="entry name" value="HTH_1"/>
    <property type="match status" value="1"/>
</dbReference>
<dbReference type="InterPro" id="IPR036388">
    <property type="entry name" value="WH-like_DNA-bd_sf"/>
</dbReference>
<comment type="caution">
    <text evidence="6">The sequence shown here is derived from an EMBL/GenBank/DDBJ whole genome shotgun (WGS) entry which is preliminary data.</text>
</comment>
<evidence type="ECO:0000259" key="5">
    <source>
        <dbReference type="PROSITE" id="PS50931"/>
    </source>
</evidence>
<dbReference type="PROSITE" id="PS50931">
    <property type="entry name" value="HTH_LYSR"/>
    <property type="match status" value="1"/>
</dbReference>
<evidence type="ECO:0000313" key="6">
    <source>
        <dbReference type="EMBL" id="MCL1124466.1"/>
    </source>
</evidence>
<dbReference type="InterPro" id="IPR036390">
    <property type="entry name" value="WH_DNA-bd_sf"/>
</dbReference>
<dbReference type="PRINTS" id="PR00039">
    <property type="entry name" value="HTHLYSR"/>
</dbReference>
<accession>A0ABT0L9V2</accession>
<keyword evidence="4" id="KW-0804">Transcription</keyword>
<dbReference type="EMBL" id="JAKIKS010000024">
    <property type="protein sequence ID" value="MCL1124466.1"/>
    <property type="molecule type" value="Genomic_DNA"/>
</dbReference>
<dbReference type="Proteomes" id="UP001203423">
    <property type="component" value="Unassembled WGS sequence"/>
</dbReference>
<dbReference type="SUPFAM" id="SSF46785">
    <property type="entry name" value="Winged helix' DNA-binding domain"/>
    <property type="match status" value="1"/>
</dbReference>
<dbReference type="SUPFAM" id="SSF53850">
    <property type="entry name" value="Periplasmic binding protein-like II"/>
    <property type="match status" value="1"/>
</dbReference>